<accession>A0A7W7CFM9</accession>
<dbReference type="PRINTS" id="PR00037">
    <property type="entry name" value="HTHLACR"/>
</dbReference>
<dbReference type="GO" id="GO:0003700">
    <property type="term" value="F:DNA-binding transcription factor activity"/>
    <property type="evidence" value="ECO:0007669"/>
    <property type="project" value="InterPro"/>
</dbReference>
<evidence type="ECO:0000313" key="7">
    <source>
        <dbReference type="Proteomes" id="UP000533598"/>
    </source>
</evidence>
<proteinExistence type="predicted"/>
<evidence type="ECO:0000256" key="4">
    <source>
        <dbReference type="SAM" id="MobiDB-lite"/>
    </source>
</evidence>
<dbReference type="Pfam" id="PF13377">
    <property type="entry name" value="Peripla_BP_3"/>
    <property type="match status" value="1"/>
</dbReference>
<evidence type="ECO:0000256" key="2">
    <source>
        <dbReference type="ARBA" id="ARBA00023125"/>
    </source>
</evidence>
<evidence type="ECO:0000259" key="5">
    <source>
        <dbReference type="PROSITE" id="PS51000"/>
    </source>
</evidence>
<comment type="caution">
    <text evidence="6">The sequence shown here is derived from an EMBL/GenBank/DDBJ whole genome shotgun (WGS) entry which is preliminary data.</text>
</comment>
<dbReference type="InterPro" id="IPR046335">
    <property type="entry name" value="LacI/GalR-like_sensor"/>
</dbReference>
<dbReference type="SUPFAM" id="SSF46785">
    <property type="entry name" value="Winged helix' DNA-binding domain"/>
    <property type="match status" value="1"/>
</dbReference>
<dbReference type="Gene3D" id="3.40.50.2300">
    <property type="match status" value="2"/>
</dbReference>
<reference evidence="6 7" key="1">
    <citation type="submission" date="2020-08" db="EMBL/GenBank/DDBJ databases">
        <title>Sequencing the genomes of 1000 actinobacteria strains.</title>
        <authorList>
            <person name="Klenk H.-P."/>
        </authorList>
    </citation>
    <scope>NUCLEOTIDE SEQUENCE [LARGE SCALE GENOMIC DNA]</scope>
    <source>
        <strain evidence="6 7">DSM 44230</strain>
    </source>
</reference>
<dbReference type="PANTHER" id="PTHR30146">
    <property type="entry name" value="LACI-RELATED TRANSCRIPTIONAL REPRESSOR"/>
    <property type="match status" value="1"/>
</dbReference>
<dbReference type="InterPro" id="IPR018356">
    <property type="entry name" value="Tscrpt_reg_HTH_DeoR_CS"/>
</dbReference>
<dbReference type="SUPFAM" id="SSF53822">
    <property type="entry name" value="Periplasmic binding protein-like I"/>
    <property type="match status" value="2"/>
</dbReference>
<keyword evidence="1" id="KW-0805">Transcription regulation</keyword>
<dbReference type="Gene3D" id="1.10.10.10">
    <property type="entry name" value="Winged helix-like DNA-binding domain superfamily/Winged helix DNA-binding domain"/>
    <property type="match status" value="1"/>
</dbReference>
<protein>
    <submittedName>
        <fullName evidence="6">DNA-binding LacI/PurR family transcriptional regulator</fullName>
    </submittedName>
</protein>
<sequence length="501" mass="52325">MREPSEARRRRILAAVQSRGSVRVTDLATELDVSVVTVRRDVEELAKAGTLRRGHGTARSLRAPEPTPAPPLAEGGAVALVVPERHAYLHETMHGARTALEEAGMRVVLHIAPQVAGAERPIVERVLAEDVRGLLIAPRWRTTAAELADDWLAQVRVPLVLMERRPWPGSALHGLDSVCTDHWYGMHLAVAHLVALGHRRIVLAARDDSPTARTLRAAFAEIASYRAEIEDWAVVLSAADAGAEPEVRVAGTGEWGPLTAERSATGSASGLTRGAADWAVGSDRGAADWAVGSDRGAAEPELASGRRAPESRLGSGGLAAGSEVGSARRAAESEMGLGRRGLAPEVTAGQFEPGMVAASGGIAAGADPGFGLPGVGVGALRIAAVAGSPRRTGEQSALAAVLREHRATAAILHGDVDALMLVQQLAEAGIRVPDDCSIVAYDDVVAALGSPPLTAVAPPKAQVGRAAAELLLHRLASSGEWRSRRVELIPDLKVRGSTRPV</sequence>
<keyword evidence="3" id="KW-0804">Transcription</keyword>
<evidence type="ECO:0000313" key="6">
    <source>
        <dbReference type="EMBL" id="MBB4680352.1"/>
    </source>
</evidence>
<feature type="region of interest" description="Disordered" evidence="4">
    <location>
        <begin position="290"/>
        <end position="327"/>
    </location>
</feature>
<evidence type="ECO:0000256" key="1">
    <source>
        <dbReference type="ARBA" id="ARBA00023015"/>
    </source>
</evidence>
<keyword evidence="2 6" id="KW-0238">DNA-binding</keyword>
<gene>
    <name evidence="6" type="ORF">HNR67_006470</name>
</gene>
<dbReference type="Proteomes" id="UP000533598">
    <property type="component" value="Unassembled WGS sequence"/>
</dbReference>
<dbReference type="EMBL" id="JACHMH010000001">
    <property type="protein sequence ID" value="MBB4680352.1"/>
    <property type="molecule type" value="Genomic_DNA"/>
</dbReference>
<feature type="region of interest" description="Disordered" evidence="4">
    <location>
        <begin position="247"/>
        <end position="269"/>
    </location>
</feature>
<feature type="region of interest" description="Disordered" evidence="4">
    <location>
        <begin position="49"/>
        <end position="72"/>
    </location>
</feature>
<dbReference type="InterPro" id="IPR036390">
    <property type="entry name" value="WH_DNA-bd_sf"/>
</dbReference>
<dbReference type="InterPro" id="IPR036388">
    <property type="entry name" value="WH-like_DNA-bd_sf"/>
</dbReference>
<dbReference type="SMART" id="SM00420">
    <property type="entry name" value="HTH_DEOR"/>
    <property type="match status" value="1"/>
</dbReference>
<name>A0A7W7CFM9_9PSEU</name>
<dbReference type="AlphaFoldDB" id="A0A7W7CFM9"/>
<dbReference type="PROSITE" id="PS51000">
    <property type="entry name" value="HTH_DEOR_2"/>
    <property type="match status" value="1"/>
</dbReference>
<dbReference type="RefSeq" id="WP_185006091.1">
    <property type="nucleotide sequence ID" value="NZ_BAAAUI010000005.1"/>
</dbReference>
<keyword evidence="7" id="KW-1185">Reference proteome</keyword>
<dbReference type="InterPro" id="IPR028082">
    <property type="entry name" value="Peripla_BP_I"/>
</dbReference>
<dbReference type="PANTHER" id="PTHR30146:SF155">
    <property type="entry name" value="ALANINE RACEMASE"/>
    <property type="match status" value="1"/>
</dbReference>
<feature type="domain" description="HTH deoR-type" evidence="5">
    <location>
        <begin position="5"/>
        <end position="60"/>
    </location>
</feature>
<dbReference type="PROSITE" id="PS00894">
    <property type="entry name" value="HTH_DEOR_1"/>
    <property type="match status" value="1"/>
</dbReference>
<dbReference type="GO" id="GO:0000976">
    <property type="term" value="F:transcription cis-regulatory region binding"/>
    <property type="evidence" value="ECO:0007669"/>
    <property type="project" value="TreeGrafter"/>
</dbReference>
<dbReference type="InterPro" id="IPR001034">
    <property type="entry name" value="DeoR_HTH"/>
</dbReference>
<dbReference type="Pfam" id="PF08220">
    <property type="entry name" value="HTH_DeoR"/>
    <property type="match status" value="1"/>
</dbReference>
<evidence type="ECO:0000256" key="3">
    <source>
        <dbReference type="ARBA" id="ARBA00023163"/>
    </source>
</evidence>
<organism evidence="6 7">
    <name type="scientific">Crossiella cryophila</name>
    <dbReference type="NCBI Taxonomy" id="43355"/>
    <lineage>
        <taxon>Bacteria</taxon>
        <taxon>Bacillati</taxon>
        <taxon>Actinomycetota</taxon>
        <taxon>Actinomycetes</taxon>
        <taxon>Pseudonocardiales</taxon>
        <taxon>Pseudonocardiaceae</taxon>
        <taxon>Crossiella</taxon>
    </lineage>
</organism>